<keyword evidence="1" id="KW-0863">Zinc-finger</keyword>
<proteinExistence type="predicted"/>
<accession>A0A1B8AJI8</accession>
<name>A0A1B8AJI8_FUSPO</name>
<dbReference type="Proteomes" id="UP000091967">
    <property type="component" value="Unassembled WGS sequence"/>
</dbReference>
<dbReference type="GO" id="GO:0008270">
    <property type="term" value="F:zinc ion binding"/>
    <property type="evidence" value="ECO:0007669"/>
    <property type="project" value="UniProtKB-KW"/>
</dbReference>
<dbReference type="PROSITE" id="PS50089">
    <property type="entry name" value="ZF_RING_2"/>
    <property type="match status" value="1"/>
</dbReference>
<comment type="caution">
    <text evidence="3">The sequence shown here is derived from an EMBL/GenBank/DDBJ whole genome shotgun (WGS) entry which is preliminary data.</text>
</comment>
<feature type="domain" description="RING-type" evidence="2">
    <location>
        <begin position="39"/>
        <end position="91"/>
    </location>
</feature>
<evidence type="ECO:0000313" key="3">
    <source>
        <dbReference type="EMBL" id="OBS20735.1"/>
    </source>
</evidence>
<reference evidence="3 4" key="1">
    <citation type="submission" date="2016-06" db="EMBL/GenBank/DDBJ databases">
        <title>Living apart together: crosstalk between the core and supernumerary genomes in a fungal plant pathogen.</title>
        <authorList>
            <person name="Vanheule A."/>
            <person name="Audenaert K."/>
            <person name="Warris S."/>
            <person name="Van De Geest H."/>
            <person name="Schijlen E."/>
            <person name="Hofte M."/>
            <person name="De Saeger S."/>
            <person name="Haesaert G."/>
            <person name="Waalwijk C."/>
            <person name="Van Der Lee T."/>
        </authorList>
    </citation>
    <scope>NUCLEOTIDE SEQUENCE [LARGE SCALE GENOMIC DNA]</scope>
    <source>
        <strain evidence="3 4">2516</strain>
    </source>
</reference>
<evidence type="ECO:0000313" key="4">
    <source>
        <dbReference type="Proteomes" id="UP000091967"/>
    </source>
</evidence>
<dbReference type="SUPFAM" id="SSF57850">
    <property type="entry name" value="RING/U-box"/>
    <property type="match status" value="1"/>
</dbReference>
<protein>
    <recommendedName>
        <fullName evidence="2">RING-type domain-containing protein</fullName>
    </recommendedName>
</protein>
<gene>
    <name evidence="3" type="ORF">FPOA_07075</name>
</gene>
<sequence length="166" mass="18353">MCQAESAEFKAKTKEIYWPILRSSLLNGDLGIQDLDLDCPICYTNMGVHPDNYGPKNEYGHNHRAIILACGHTVGNSCAYLGDLKACPICRANLTHACCGHRHKGNSIPWEIKELDSIPQDLNWGGFIPGSCNSCVARQSLHMLMEWIAWSAPLSRLPAATTSNRE</sequence>
<dbReference type="AlphaFoldDB" id="A0A1B8AJI8"/>
<dbReference type="EMBL" id="LYXU01000003">
    <property type="protein sequence ID" value="OBS20735.1"/>
    <property type="molecule type" value="Genomic_DNA"/>
</dbReference>
<evidence type="ECO:0000256" key="1">
    <source>
        <dbReference type="PROSITE-ProRule" id="PRU00175"/>
    </source>
</evidence>
<keyword evidence="1" id="KW-0862">Zinc</keyword>
<dbReference type="STRING" id="36050.A0A1B8AJI8"/>
<keyword evidence="1" id="KW-0479">Metal-binding</keyword>
<dbReference type="Gene3D" id="3.30.40.10">
    <property type="entry name" value="Zinc/RING finger domain, C3HC4 (zinc finger)"/>
    <property type="match status" value="1"/>
</dbReference>
<keyword evidence="4" id="KW-1185">Reference proteome</keyword>
<dbReference type="InterPro" id="IPR001841">
    <property type="entry name" value="Znf_RING"/>
</dbReference>
<evidence type="ECO:0000259" key="2">
    <source>
        <dbReference type="PROSITE" id="PS50089"/>
    </source>
</evidence>
<dbReference type="InterPro" id="IPR013083">
    <property type="entry name" value="Znf_RING/FYVE/PHD"/>
</dbReference>
<organism evidence="3 4">
    <name type="scientific">Fusarium poae</name>
    <dbReference type="NCBI Taxonomy" id="36050"/>
    <lineage>
        <taxon>Eukaryota</taxon>
        <taxon>Fungi</taxon>
        <taxon>Dikarya</taxon>
        <taxon>Ascomycota</taxon>
        <taxon>Pezizomycotina</taxon>
        <taxon>Sordariomycetes</taxon>
        <taxon>Hypocreomycetidae</taxon>
        <taxon>Hypocreales</taxon>
        <taxon>Nectriaceae</taxon>
        <taxon>Fusarium</taxon>
    </lineage>
</organism>